<dbReference type="FunFam" id="2.40.40.10:FF:000003">
    <property type="entry name" value="Endolytic peptidoglycan transglycosylase RlpA"/>
    <property type="match status" value="1"/>
</dbReference>
<dbReference type="InterPro" id="IPR034718">
    <property type="entry name" value="RlpA"/>
</dbReference>
<evidence type="ECO:0000259" key="7">
    <source>
        <dbReference type="PROSITE" id="PS51724"/>
    </source>
</evidence>
<dbReference type="Proteomes" id="UP000191418">
    <property type="component" value="Unassembled WGS sequence"/>
</dbReference>
<dbReference type="InterPro" id="IPR036908">
    <property type="entry name" value="RlpA-like_sf"/>
</dbReference>
<keyword evidence="9" id="KW-1185">Reference proteome</keyword>
<evidence type="ECO:0000256" key="1">
    <source>
        <dbReference type="ARBA" id="ARBA00022729"/>
    </source>
</evidence>
<comment type="caution">
    <text evidence="8">The sequence shown here is derived from an EMBL/GenBank/DDBJ whole genome shotgun (WGS) entry which is preliminary data.</text>
</comment>
<dbReference type="Gene3D" id="3.30.70.1070">
    <property type="entry name" value="Sporulation related repeat"/>
    <property type="match status" value="1"/>
</dbReference>
<organism evidence="8 9">
    <name type="scientific">Oceanospirillum multiglobuliferum</name>
    <dbReference type="NCBI Taxonomy" id="64969"/>
    <lineage>
        <taxon>Bacteria</taxon>
        <taxon>Pseudomonadati</taxon>
        <taxon>Pseudomonadota</taxon>
        <taxon>Gammaproteobacteria</taxon>
        <taxon>Oceanospirillales</taxon>
        <taxon>Oceanospirillaceae</taxon>
        <taxon>Oceanospirillum</taxon>
    </lineage>
</organism>
<dbReference type="GO" id="GO:0071555">
    <property type="term" value="P:cell wall organization"/>
    <property type="evidence" value="ECO:0007669"/>
    <property type="project" value="UniProtKB-KW"/>
</dbReference>
<evidence type="ECO:0000256" key="5">
    <source>
        <dbReference type="RuleBase" id="RU003495"/>
    </source>
</evidence>
<dbReference type="EC" id="4.2.2.-" evidence="4"/>
<evidence type="ECO:0000256" key="4">
    <source>
        <dbReference type="HAMAP-Rule" id="MF_02071"/>
    </source>
</evidence>
<accession>A0A1T4N4F8</accession>
<keyword evidence="1 6" id="KW-0732">Signal</keyword>
<comment type="similarity">
    <text evidence="4 5">Belongs to the RlpA family.</text>
</comment>
<dbReference type="GO" id="GO:0005886">
    <property type="term" value="C:plasma membrane"/>
    <property type="evidence" value="ECO:0007669"/>
    <property type="project" value="UniProtKB-SubCell"/>
</dbReference>
<comment type="subcellular location">
    <subcellularLocation>
        <location evidence="4">Cell membrane</location>
        <topology evidence="4">Lipid-anchor</topology>
    </subcellularLocation>
</comment>
<dbReference type="Pfam" id="PF03330">
    <property type="entry name" value="DPBB_1"/>
    <property type="match status" value="1"/>
</dbReference>
<feature type="signal peptide" evidence="6">
    <location>
        <begin position="1"/>
        <end position="32"/>
    </location>
</feature>
<protein>
    <recommendedName>
        <fullName evidence="4">Endolytic peptidoglycan transglycosylase RlpA</fullName>
        <ecNumber evidence="4">4.2.2.-</ecNumber>
    </recommendedName>
</protein>
<proteinExistence type="inferred from homology"/>
<dbReference type="GO" id="GO:0009279">
    <property type="term" value="C:cell outer membrane"/>
    <property type="evidence" value="ECO:0007669"/>
    <property type="project" value="TreeGrafter"/>
</dbReference>
<keyword evidence="3 4" id="KW-0961">Cell wall biogenesis/degradation</keyword>
<evidence type="ECO:0000256" key="6">
    <source>
        <dbReference type="SAM" id="SignalP"/>
    </source>
</evidence>
<reference evidence="8 9" key="1">
    <citation type="submission" date="2017-01" db="EMBL/GenBank/DDBJ databases">
        <title>Genome Sequencing of a Marine Spirillum, Oceanospirillum multiglobuliferum ATCC 33336, from Japan.</title>
        <authorList>
            <person name="Carney J.G."/>
            <person name="Trachtenberg A.M."/>
            <person name="Rheaume B.A."/>
            <person name="Linnane J.D."/>
            <person name="Pitts N.L."/>
            <person name="Mykles D.L."/>
            <person name="Maclea K.S."/>
        </authorList>
    </citation>
    <scope>NUCLEOTIDE SEQUENCE [LARGE SCALE GENOMIC DNA]</scope>
    <source>
        <strain evidence="8 9">ATCC 33336</strain>
    </source>
</reference>
<gene>
    <name evidence="4" type="primary">rlpA</name>
    <name evidence="8" type="ORF">BTE48_06465</name>
</gene>
<dbReference type="InterPro" id="IPR036680">
    <property type="entry name" value="SPOR-like_sf"/>
</dbReference>
<dbReference type="AlphaFoldDB" id="A0A1T4N4F8"/>
<dbReference type="OrthoDB" id="9779128at2"/>
<keyword evidence="2 4" id="KW-0456">Lyase</keyword>
<dbReference type="SUPFAM" id="SSF110997">
    <property type="entry name" value="Sporulation related repeat"/>
    <property type="match status" value="1"/>
</dbReference>
<dbReference type="InterPro" id="IPR009009">
    <property type="entry name" value="RlpA-like_DPBB"/>
</dbReference>
<evidence type="ECO:0000313" key="9">
    <source>
        <dbReference type="Proteomes" id="UP000191418"/>
    </source>
</evidence>
<dbReference type="NCBIfam" id="TIGR00413">
    <property type="entry name" value="rlpA"/>
    <property type="match status" value="1"/>
</dbReference>
<dbReference type="GO" id="GO:0042834">
    <property type="term" value="F:peptidoglycan binding"/>
    <property type="evidence" value="ECO:0007669"/>
    <property type="project" value="InterPro"/>
</dbReference>
<comment type="function">
    <text evidence="4">Lytic transglycosylase with a strong preference for naked glycan strands that lack stem peptides.</text>
</comment>
<dbReference type="STRING" id="64969.SAMN02745127_01003"/>
<name>A0A1T4N4F8_9GAMM</name>
<sequence>MSKKYIALKSGSAFRQWFALMLIALLAGCSSAPTSTSRYELTHDTGPDEHFDESKIKALNPIYEPPSAGGNKSPYEVWGKRYYVLPTAKGYVAEGIASWYGKKFHGYKTANGEVYDMYQLSAAHKSLPLPSYAEVTNLENGRKILVRINDRGPFHADRIIDLSYAAAVRLDVTTKGTARVKIEVIDPSTWKGGMSDQVNKLTPPVRVQVIALSQRASAERVKSDLTMKTKLPITIVSETVRSNLLHKVQIGPVWSRTSLQKLINDLANSGYGHPIILPMTQVK</sequence>
<dbReference type="CDD" id="cd22268">
    <property type="entry name" value="DPBB_RlpA-like"/>
    <property type="match status" value="1"/>
</dbReference>
<keyword evidence="4" id="KW-0472">Membrane</keyword>
<dbReference type="InterPro" id="IPR012997">
    <property type="entry name" value="RplA"/>
</dbReference>
<feature type="domain" description="SPOR" evidence="7">
    <location>
        <begin position="199"/>
        <end position="278"/>
    </location>
</feature>
<dbReference type="GO" id="GO:0000270">
    <property type="term" value="P:peptidoglycan metabolic process"/>
    <property type="evidence" value="ECO:0007669"/>
    <property type="project" value="UniProtKB-UniRule"/>
</dbReference>
<keyword evidence="4" id="KW-0449">Lipoprotein</keyword>
<evidence type="ECO:0000256" key="2">
    <source>
        <dbReference type="ARBA" id="ARBA00023239"/>
    </source>
</evidence>
<dbReference type="RefSeq" id="WP_078744635.1">
    <property type="nucleotide sequence ID" value="NZ_FUXG01000005.1"/>
</dbReference>
<dbReference type="Pfam" id="PF05036">
    <property type="entry name" value="SPOR"/>
    <property type="match status" value="1"/>
</dbReference>
<dbReference type="GO" id="GO:0008932">
    <property type="term" value="F:lytic endotransglycosylase activity"/>
    <property type="evidence" value="ECO:0007669"/>
    <property type="project" value="UniProtKB-UniRule"/>
</dbReference>
<feature type="chain" id="PRO_5010751323" description="Endolytic peptidoglycan transglycosylase RlpA" evidence="6">
    <location>
        <begin position="33"/>
        <end position="283"/>
    </location>
</feature>
<dbReference type="Gene3D" id="2.40.40.10">
    <property type="entry name" value="RlpA-like domain"/>
    <property type="match status" value="1"/>
</dbReference>
<dbReference type="SUPFAM" id="SSF50685">
    <property type="entry name" value="Barwin-like endoglucanases"/>
    <property type="match status" value="1"/>
</dbReference>
<dbReference type="PROSITE" id="PS51257">
    <property type="entry name" value="PROKAR_LIPOPROTEIN"/>
    <property type="match status" value="1"/>
</dbReference>
<dbReference type="EMBL" id="MTSM01000006">
    <property type="protein sequence ID" value="OPX55840.1"/>
    <property type="molecule type" value="Genomic_DNA"/>
</dbReference>
<dbReference type="HAMAP" id="MF_02071">
    <property type="entry name" value="RlpA"/>
    <property type="match status" value="1"/>
</dbReference>
<evidence type="ECO:0000313" key="8">
    <source>
        <dbReference type="EMBL" id="OPX55840.1"/>
    </source>
</evidence>
<dbReference type="PANTHER" id="PTHR34183:SF1">
    <property type="entry name" value="ENDOLYTIC PEPTIDOGLYCAN TRANSGLYCOSYLASE RLPA"/>
    <property type="match status" value="1"/>
</dbReference>
<dbReference type="PANTHER" id="PTHR34183">
    <property type="entry name" value="ENDOLYTIC PEPTIDOGLYCAN TRANSGLYCOSYLASE RLPA"/>
    <property type="match status" value="1"/>
</dbReference>
<keyword evidence="4" id="KW-0564">Palmitate</keyword>
<evidence type="ECO:0000256" key="3">
    <source>
        <dbReference type="ARBA" id="ARBA00023316"/>
    </source>
</evidence>
<dbReference type="PROSITE" id="PS51724">
    <property type="entry name" value="SPOR"/>
    <property type="match status" value="1"/>
</dbReference>
<keyword evidence="4" id="KW-1003">Cell membrane</keyword>
<dbReference type="InterPro" id="IPR007730">
    <property type="entry name" value="SPOR-like_dom"/>
</dbReference>